<evidence type="ECO:0000313" key="3">
    <source>
        <dbReference type="Proteomes" id="UP000563426"/>
    </source>
</evidence>
<dbReference type="SUPFAM" id="SSF117396">
    <property type="entry name" value="TM1631-like"/>
    <property type="match status" value="1"/>
</dbReference>
<dbReference type="Proteomes" id="UP000563426">
    <property type="component" value="Unassembled WGS sequence"/>
</dbReference>
<dbReference type="PANTHER" id="PTHR30348">
    <property type="entry name" value="UNCHARACTERIZED PROTEIN YECE"/>
    <property type="match status" value="1"/>
</dbReference>
<reference evidence="2 3" key="1">
    <citation type="submission" date="2020-05" db="EMBL/GenBank/DDBJ databases">
        <authorList>
            <person name="Whitworth D."/>
        </authorList>
    </citation>
    <scope>NUCLEOTIDE SEQUENCE [LARGE SCALE GENOMIC DNA]</scope>
    <source>
        <strain evidence="2 3">AB043B</strain>
    </source>
</reference>
<gene>
    <name evidence="2" type="ORF">HMI49_15545</name>
</gene>
<feature type="region of interest" description="Disordered" evidence="1">
    <location>
        <begin position="1"/>
        <end position="39"/>
    </location>
</feature>
<dbReference type="InterPro" id="IPR036520">
    <property type="entry name" value="UPF0759_sf"/>
</dbReference>
<dbReference type="Gene3D" id="3.20.20.410">
    <property type="entry name" value="Protein of unknown function UPF0759"/>
    <property type="match status" value="1"/>
</dbReference>
<dbReference type="AlphaFoldDB" id="A0A3A8I1Z8"/>
<protein>
    <submittedName>
        <fullName evidence="2">DUF72 domain-containing protein</fullName>
    </submittedName>
</protein>
<dbReference type="InterPro" id="IPR002763">
    <property type="entry name" value="DUF72"/>
</dbReference>
<sequence length="352" mass="38622">MSASRRPAQFDLFTGAVEEPPVSSRRRTQPVGPAEPSDSLRMLGEQLPRGVYLGTSSWTFPGWNGLVYDHEASTTQLAREGLAAYAHHPVLRTVGIDRTFYAPVPATTFAEYAQQVPDGFRFLVKAHEACTLARFPVHERYGAHRGQVNDRFLQAAYAVDHVVAPFLEGLGDKAGPLVFQFPPQDPAALGGAGRFVERLHAFFSALPKGPLYAVEVRNEELLTEGFAQALADTGVSPVLAVWAHMPPVARQAKLTRAFEARAVVVRWMLPPNLGYEEAYARYAPFNRLVDEDVGTRDVLARVCMAAVRRERPVFVTINNKAEGSAPLSAVRLAERVVSHKEEGGQRSVAHAT</sequence>
<dbReference type="PANTHER" id="PTHR30348:SF4">
    <property type="entry name" value="DUF72 DOMAIN-CONTAINING PROTEIN"/>
    <property type="match status" value="1"/>
</dbReference>
<keyword evidence="3" id="KW-1185">Reference proteome</keyword>
<name>A0A3A8I1Z8_9BACT</name>
<evidence type="ECO:0000313" key="2">
    <source>
        <dbReference type="EMBL" id="NOK34615.1"/>
    </source>
</evidence>
<dbReference type="EMBL" id="JABFJV010000076">
    <property type="protein sequence ID" value="NOK34615.1"/>
    <property type="molecule type" value="Genomic_DNA"/>
</dbReference>
<dbReference type="RefSeq" id="WP_120526111.1">
    <property type="nucleotide sequence ID" value="NZ_JABFJV010000076.1"/>
</dbReference>
<dbReference type="Pfam" id="PF01904">
    <property type="entry name" value="DUF72"/>
    <property type="match status" value="1"/>
</dbReference>
<evidence type="ECO:0000256" key="1">
    <source>
        <dbReference type="SAM" id="MobiDB-lite"/>
    </source>
</evidence>
<comment type="caution">
    <text evidence="2">The sequence shown here is derived from an EMBL/GenBank/DDBJ whole genome shotgun (WGS) entry which is preliminary data.</text>
</comment>
<dbReference type="OrthoDB" id="9780310at2"/>
<organism evidence="2 3">
    <name type="scientific">Corallococcus exercitus</name>
    <dbReference type="NCBI Taxonomy" id="2316736"/>
    <lineage>
        <taxon>Bacteria</taxon>
        <taxon>Pseudomonadati</taxon>
        <taxon>Myxococcota</taxon>
        <taxon>Myxococcia</taxon>
        <taxon>Myxococcales</taxon>
        <taxon>Cystobacterineae</taxon>
        <taxon>Myxococcaceae</taxon>
        <taxon>Corallococcus</taxon>
    </lineage>
</organism>
<proteinExistence type="predicted"/>
<accession>A0A3A8I1Z8</accession>